<name>A0A933SBA7_UNCEI</name>
<feature type="domain" description="Fibronectin type-III" evidence="2">
    <location>
        <begin position="129"/>
        <end position="237"/>
    </location>
</feature>
<evidence type="ECO:0000313" key="3">
    <source>
        <dbReference type="EMBL" id="MBI5168065.1"/>
    </source>
</evidence>
<dbReference type="Gene3D" id="2.60.40.10">
    <property type="entry name" value="Immunoglobulins"/>
    <property type="match status" value="2"/>
</dbReference>
<evidence type="ECO:0000256" key="1">
    <source>
        <dbReference type="SAM" id="SignalP"/>
    </source>
</evidence>
<evidence type="ECO:0000259" key="2">
    <source>
        <dbReference type="PROSITE" id="PS50853"/>
    </source>
</evidence>
<accession>A0A933SBA7</accession>
<evidence type="ECO:0000313" key="4">
    <source>
        <dbReference type="Proteomes" id="UP000696931"/>
    </source>
</evidence>
<dbReference type="EMBL" id="JACRIW010000010">
    <property type="protein sequence ID" value="MBI5168065.1"/>
    <property type="molecule type" value="Genomic_DNA"/>
</dbReference>
<gene>
    <name evidence="3" type="ORF">HZA61_01115</name>
</gene>
<dbReference type="AlphaFoldDB" id="A0A933SBA7"/>
<reference evidence="3" key="1">
    <citation type="submission" date="2020-07" db="EMBL/GenBank/DDBJ databases">
        <title>Huge and variable diversity of episymbiotic CPR bacteria and DPANN archaea in groundwater ecosystems.</title>
        <authorList>
            <person name="He C.Y."/>
            <person name="Keren R."/>
            <person name="Whittaker M."/>
            <person name="Farag I.F."/>
            <person name="Doudna J."/>
            <person name="Cate J.H.D."/>
            <person name="Banfield J.F."/>
        </authorList>
    </citation>
    <scope>NUCLEOTIDE SEQUENCE</scope>
    <source>
        <strain evidence="3">NC_groundwater_1813_Pr3_B-0.1um_71_17</strain>
    </source>
</reference>
<comment type="caution">
    <text evidence="3">The sequence shown here is derived from an EMBL/GenBank/DDBJ whole genome shotgun (WGS) entry which is preliminary data.</text>
</comment>
<dbReference type="PROSITE" id="PS50853">
    <property type="entry name" value="FN3"/>
    <property type="match status" value="1"/>
</dbReference>
<proteinExistence type="predicted"/>
<dbReference type="InterPro" id="IPR013783">
    <property type="entry name" value="Ig-like_fold"/>
</dbReference>
<feature type="chain" id="PRO_5037473044" description="Fibronectin type-III domain-containing protein" evidence="1">
    <location>
        <begin position="23"/>
        <end position="268"/>
    </location>
</feature>
<organism evidence="3 4">
    <name type="scientific">Eiseniibacteriota bacterium</name>
    <dbReference type="NCBI Taxonomy" id="2212470"/>
    <lineage>
        <taxon>Bacteria</taxon>
        <taxon>Candidatus Eiseniibacteriota</taxon>
    </lineage>
</organism>
<dbReference type="SMART" id="SM00060">
    <property type="entry name" value="FN3"/>
    <property type="match status" value="2"/>
</dbReference>
<feature type="signal peptide" evidence="1">
    <location>
        <begin position="1"/>
        <end position="22"/>
    </location>
</feature>
<dbReference type="InterPro" id="IPR036116">
    <property type="entry name" value="FN3_sf"/>
</dbReference>
<dbReference type="SUPFAM" id="SSF49265">
    <property type="entry name" value="Fibronectin type III"/>
    <property type="match status" value="2"/>
</dbReference>
<sequence>MKRWFVALVFLLLASWMTTSDAQAQQAWNSVTLTWTTPGDDSLTSTASSFDIRYSTSPITSANFASATRWTSGVPAPAVPGTRQSVTITGLAAATTYYVAMKTADEVPNWANISNVVSRTTAAAPDVVRPAALTLGTSGATDSTVTLTWSATGDDSLTGTATSYDVRYSTSPITEANWASATTVAGEPTPGASGTAQNYTVRSLSRQVTYYFAAKVSDESGNTSALSNVLQVTTPDTKPPAAITDLVLGLVWFDFTGSLAAPPRQRAR</sequence>
<dbReference type="Pfam" id="PF00041">
    <property type="entry name" value="fn3"/>
    <property type="match status" value="1"/>
</dbReference>
<dbReference type="Proteomes" id="UP000696931">
    <property type="component" value="Unassembled WGS sequence"/>
</dbReference>
<keyword evidence="1" id="KW-0732">Signal</keyword>
<dbReference type="InterPro" id="IPR003961">
    <property type="entry name" value="FN3_dom"/>
</dbReference>
<protein>
    <recommendedName>
        <fullName evidence="2">Fibronectin type-III domain-containing protein</fullName>
    </recommendedName>
</protein>